<evidence type="ECO:0000256" key="4">
    <source>
        <dbReference type="ARBA" id="ARBA00022737"/>
    </source>
</evidence>
<dbReference type="InterPro" id="IPR013949">
    <property type="entry name" value="Utp6"/>
</dbReference>
<dbReference type="Pfam" id="PF24892">
    <property type="entry name" value="UTP6_C"/>
    <property type="match status" value="1"/>
</dbReference>
<dbReference type="GO" id="GO:0030515">
    <property type="term" value="F:snoRNA binding"/>
    <property type="evidence" value="ECO:0007669"/>
    <property type="project" value="InterPro"/>
</dbReference>
<evidence type="ECO:0000313" key="8">
    <source>
        <dbReference type="EMBL" id="KAK0168054.1"/>
    </source>
</evidence>
<keyword evidence="5" id="KW-0539">Nucleus</keyword>
<evidence type="ECO:0000256" key="1">
    <source>
        <dbReference type="ARBA" id="ARBA00004604"/>
    </source>
</evidence>
<evidence type="ECO:0000259" key="7">
    <source>
        <dbReference type="Pfam" id="PF24892"/>
    </source>
</evidence>
<reference evidence="8" key="1">
    <citation type="journal article" date="2023" name="bioRxiv">
        <title>Scaffold-level genome assemblies of two parasitoid biocontrol wasps reveal the parthenogenesis mechanism and an associated novel virus.</title>
        <authorList>
            <person name="Inwood S."/>
            <person name="Skelly J."/>
            <person name="Guhlin J."/>
            <person name="Harrop T."/>
            <person name="Goldson S."/>
            <person name="Dearden P."/>
        </authorList>
    </citation>
    <scope>NUCLEOTIDE SEQUENCE</scope>
    <source>
        <strain evidence="8">Lincoln</strain>
        <tissue evidence="8">Whole body</tissue>
    </source>
</reference>
<evidence type="ECO:0000259" key="6">
    <source>
        <dbReference type="Pfam" id="PF08640"/>
    </source>
</evidence>
<dbReference type="SUPFAM" id="SSF48452">
    <property type="entry name" value="TPR-like"/>
    <property type="match status" value="2"/>
</dbReference>
<comment type="caution">
    <text evidence="8">The sequence shown here is derived from an EMBL/GenBank/DDBJ whole genome shotgun (WGS) entry which is preliminary data.</text>
</comment>
<dbReference type="PANTHER" id="PTHR23271:SF1">
    <property type="entry name" value="U3 SMALL NUCLEOLAR RNA-ASSOCIATED PROTEIN 6 HOMOLOG"/>
    <property type="match status" value="1"/>
</dbReference>
<dbReference type="GO" id="GO:0034388">
    <property type="term" value="C:Pwp2p-containing subcomplex of 90S preribosome"/>
    <property type="evidence" value="ECO:0007669"/>
    <property type="project" value="TreeGrafter"/>
</dbReference>
<proteinExistence type="inferred from homology"/>
<accession>A0AA39KNL4</accession>
<organism evidence="8 9">
    <name type="scientific">Microctonus hyperodae</name>
    <name type="common">Parasitoid wasp</name>
    <dbReference type="NCBI Taxonomy" id="165561"/>
    <lineage>
        <taxon>Eukaryota</taxon>
        <taxon>Metazoa</taxon>
        <taxon>Ecdysozoa</taxon>
        <taxon>Arthropoda</taxon>
        <taxon>Hexapoda</taxon>
        <taxon>Insecta</taxon>
        <taxon>Pterygota</taxon>
        <taxon>Neoptera</taxon>
        <taxon>Endopterygota</taxon>
        <taxon>Hymenoptera</taxon>
        <taxon>Apocrita</taxon>
        <taxon>Ichneumonoidea</taxon>
        <taxon>Braconidae</taxon>
        <taxon>Euphorinae</taxon>
        <taxon>Microctonus</taxon>
    </lineage>
</organism>
<dbReference type="GO" id="GO:0032040">
    <property type="term" value="C:small-subunit processome"/>
    <property type="evidence" value="ECO:0007669"/>
    <property type="project" value="TreeGrafter"/>
</dbReference>
<dbReference type="InterPro" id="IPR056907">
    <property type="entry name" value="UTP6_C"/>
</dbReference>
<feature type="domain" description="U3 small nucleolar RNA-associated protein 6 N-terminal" evidence="6">
    <location>
        <begin position="9"/>
        <end position="90"/>
    </location>
</feature>
<protein>
    <recommendedName>
        <fullName evidence="10">U3 small nucleolar RNA-associated protein 6 homolog</fullName>
    </recommendedName>
</protein>
<dbReference type="GO" id="GO:0000462">
    <property type="term" value="P:maturation of SSU-rRNA from tricistronic rRNA transcript (SSU-rRNA, 5.8S rRNA, LSU-rRNA)"/>
    <property type="evidence" value="ECO:0007669"/>
    <property type="project" value="InterPro"/>
</dbReference>
<reference evidence="8" key="2">
    <citation type="submission" date="2023-03" db="EMBL/GenBank/DDBJ databases">
        <authorList>
            <person name="Inwood S.N."/>
            <person name="Skelly J.G."/>
            <person name="Guhlin J."/>
            <person name="Harrop T.W.R."/>
            <person name="Goldson S.G."/>
            <person name="Dearden P.K."/>
        </authorList>
    </citation>
    <scope>NUCLEOTIDE SEQUENCE</scope>
    <source>
        <strain evidence="8">Lincoln</strain>
        <tissue evidence="8">Whole body</tissue>
    </source>
</reference>
<name>A0AA39KNL4_MICHY</name>
<dbReference type="SMART" id="SM00386">
    <property type="entry name" value="HAT"/>
    <property type="match status" value="6"/>
</dbReference>
<comment type="subcellular location">
    <subcellularLocation>
        <location evidence="1">Nucleus</location>
        <location evidence="1">Nucleolus</location>
    </subcellularLocation>
</comment>
<dbReference type="InterPro" id="IPR003107">
    <property type="entry name" value="HAT"/>
</dbReference>
<evidence type="ECO:0000256" key="5">
    <source>
        <dbReference type="ARBA" id="ARBA00023242"/>
    </source>
</evidence>
<gene>
    <name evidence="8" type="ORF">PV327_001893</name>
</gene>
<keyword evidence="4" id="KW-0677">Repeat</keyword>
<evidence type="ECO:0008006" key="10">
    <source>
        <dbReference type="Google" id="ProtNLM"/>
    </source>
</evidence>
<dbReference type="AlphaFoldDB" id="A0AA39KNL4"/>
<evidence type="ECO:0000256" key="3">
    <source>
        <dbReference type="ARBA" id="ARBA00022552"/>
    </source>
</evidence>
<dbReference type="Pfam" id="PF08640">
    <property type="entry name" value="U3_assoc_6"/>
    <property type="match status" value="1"/>
</dbReference>
<keyword evidence="9" id="KW-1185">Reference proteome</keyword>
<sequence>MAEFVEKRCEDMIPCLEQMERIKLFDKNEIREIAKKRRDYEYKIQKHTKCKEDFLRYIQYEMDLLKLIKQRREKFGNTLKKSDIDYTIANKVNSLYRQAIFKFPSDLRFWIAYMKFCKQVRFHSSVSRMIGKMLQIHQDKPKCWHIAARWEIEESKNIINARKFLLRGLHFHPDSQLLFTDVFTLELNEADAIESKAQADNPSPATSETINDMSLPLKRAFVIYQQAFKRIKDVTFIIELLNIAKEHKNTEKLQHKIITDMIQEYSNKPQMWNIMARRELEGLTYDIEQEDGPMETDATEPSTLRDRISGCNEIYQTGVKKVKTELMWSYYIDCLIEINQDLTSLPNYKRKLLKNALMQGHQARKLHEKYYLHWFEIVKNDKKEESSEDKIYKVLCNGTDVLPTSATLWHAKLQYLINAGQDELIEQEFNKAIKTLKENALPIWRMKLLYVQAKHPNKVQDVFQAAMQEQAEITREMNPAYIEWLVLTKGIQAARKAYNELNLQPPSCLELHKKMAALELIQPDICKQNARRPHELAAFQFGKTNTDVWINYIIFEMKHGDPIKVADVHRRAVKTLEPALTDIFISEYSLISADPNSITHIP</sequence>
<feature type="domain" description="U3 small nucleolar RNA-associated protein 6 homolog C-terminal" evidence="7">
    <location>
        <begin position="311"/>
        <end position="576"/>
    </location>
</feature>
<evidence type="ECO:0000256" key="2">
    <source>
        <dbReference type="ARBA" id="ARBA00010734"/>
    </source>
</evidence>
<comment type="similarity">
    <text evidence="2">Belongs to the UTP6 family.</text>
</comment>
<dbReference type="PANTHER" id="PTHR23271">
    <property type="entry name" value="HEPATOCELLULAR CARCINOMA-ASSOCIATED ANTIGEN 66"/>
    <property type="match status" value="1"/>
</dbReference>
<keyword evidence="3" id="KW-0698">rRNA processing</keyword>
<dbReference type="EMBL" id="JAQQBR010001831">
    <property type="protein sequence ID" value="KAK0168054.1"/>
    <property type="molecule type" value="Genomic_DNA"/>
</dbReference>
<evidence type="ECO:0000313" key="9">
    <source>
        <dbReference type="Proteomes" id="UP001168972"/>
    </source>
</evidence>
<dbReference type="InterPro" id="IPR055347">
    <property type="entry name" value="UTP6_N"/>
</dbReference>
<dbReference type="Gene3D" id="1.25.40.10">
    <property type="entry name" value="Tetratricopeptide repeat domain"/>
    <property type="match status" value="2"/>
</dbReference>
<dbReference type="Proteomes" id="UP001168972">
    <property type="component" value="Unassembled WGS sequence"/>
</dbReference>
<dbReference type="InterPro" id="IPR011990">
    <property type="entry name" value="TPR-like_helical_dom_sf"/>
</dbReference>